<sequence length="217" mass="23912">MRESEPRRAPRSEAIRRCLASGKRRPKEALIRLVVDPDGLLVPDLSERLPGRGLWIAPQRDMIAHAQRRRLFAKAAKSTVRVPEDLADQVEALMRQRCLDSIALARRAGEAVAGQEKVRSWLGSGRVAVLLEASDASEGGRKRMIGLAKAIGEGLRIFQIFTAAELGKAFGRDTSVHVALAPGGLATKLRREAARFEEFMSRTNDGSDALMERHGKR</sequence>
<name>A0A839SUP6_9PROT</name>
<dbReference type="SUPFAM" id="SSF64376">
    <property type="entry name" value="YlxR-like"/>
    <property type="match status" value="1"/>
</dbReference>
<gene>
    <name evidence="2" type="ORF">FHR98_002845</name>
</gene>
<evidence type="ECO:0000313" key="3">
    <source>
        <dbReference type="Proteomes" id="UP000581135"/>
    </source>
</evidence>
<evidence type="ECO:0000259" key="1">
    <source>
        <dbReference type="Pfam" id="PF04296"/>
    </source>
</evidence>
<dbReference type="RefSeq" id="WP_183417371.1">
    <property type="nucleotide sequence ID" value="NZ_JACHXA010000009.1"/>
</dbReference>
<accession>A0A839SUP6</accession>
<dbReference type="InterPro" id="IPR007393">
    <property type="entry name" value="YlxR_dom"/>
</dbReference>
<dbReference type="PANTHER" id="PTHR34215">
    <property type="entry name" value="BLL0784 PROTEIN"/>
    <property type="match status" value="1"/>
</dbReference>
<dbReference type="Pfam" id="PF04296">
    <property type="entry name" value="YlxR"/>
    <property type="match status" value="1"/>
</dbReference>
<reference evidence="2 3" key="1">
    <citation type="submission" date="2020-08" db="EMBL/GenBank/DDBJ databases">
        <title>Genomic Encyclopedia of Type Strains, Phase III (KMG-III): the genomes of soil and plant-associated and newly described type strains.</title>
        <authorList>
            <person name="Whitman W."/>
        </authorList>
    </citation>
    <scope>NUCLEOTIDE SEQUENCE [LARGE SCALE GENOMIC DNA]</scope>
    <source>
        <strain evidence="2 3">CECT 8803</strain>
    </source>
</reference>
<dbReference type="InterPro" id="IPR035931">
    <property type="entry name" value="YlxR-like_sf"/>
</dbReference>
<protein>
    <recommendedName>
        <fullName evidence="1">YlxR domain-containing protein</fullName>
    </recommendedName>
</protein>
<dbReference type="InterPro" id="IPR037465">
    <property type="entry name" value="YlxR"/>
</dbReference>
<comment type="caution">
    <text evidence="2">The sequence shown here is derived from an EMBL/GenBank/DDBJ whole genome shotgun (WGS) entry which is preliminary data.</text>
</comment>
<proteinExistence type="predicted"/>
<dbReference type="NCBIfam" id="NF006622">
    <property type="entry name" value="PRK09190.1"/>
    <property type="match status" value="1"/>
</dbReference>
<keyword evidence="3" id="KW-1185">Reference proteome</keyword>
<feature type="domain" description="YlxR" evidence="1">
    <location>
        <begin position="16"/>
        <end position="91"/>
    </location>
</feature>
<evidence type="ECO:0000313" key="2">
    <source>
        <dbReference type="EMBL" id="MBB3066537.1"/>
    </source>
</evidence>
<dbReference type="InterPro" id="IPR029064">
    <property type="entry name" value="Ribosomal_eL30-like_sf"/>
</dbReference>
<dbReference type="SUPFAM" id="SSF55315">
    <property type="entry name" value="L30e-like"/>
    <property type="match status" value="1"/>
</dbReference>
<dbReference type="AlphaFoldDB" id="A0A839SUP6"/>
<dbReference type="EMBL" id="JACHXA010000009">
    <property type="protein sequence ID" value="MBB3066537.1"/>
    <property type="molecule type" value="Genomic_DNA"/>
</dbReference>
<dbReference type="Gene3D" id="3.30.1230.10">
    <property type="entry name" value="YlxR-like"/>
    <property type="match status" value="1"/>
</dbReference>
<dbReference type="Proteomes" id="UP000581135">
    <property type="component" value="Unassembled WGS sequence"/>
</dbReference>
<dbReference type="Gene3D" id="3.30.1330.30">
    <property type="match status" value="1"/>
</dbReference>
<organism evidence="2 3">
    <name type="scientific">Limibacillus halophilus</name>
    <dbReference type="NCBI Taxonomy" id="1579333"/>
    <lineage>
        <taxon>Bacteria</taxon>
        <taxon>Pseudomonadati</taxon>
        <taxon>Pseudomonadota</taxon>
        <taxon>Alphaproteobacteria</taxon>
        <taxon>Rhodospirillales</taxon>
        <taxon>Rhodovibrionaceae</taxon>
        <taxon>Limibacillus</taxon>
    </lineage>
</organism>
<dbReference type="PANTHER" id="PTHR34215:SF1">
    <property type="entry name" value="YLXR DOMAIN-CONTAINING PROTEIN"/>
    <property type="match status" value="1"/>
</dbReference>